<evidence type="ECO:0000256" key="3">
    <source>
        <dbReference type="ARBA" id="ARBA00023002"/>
    </source>
</evidence>
<keyword evidence="2" id="KW-0479">Metal-binding</keyword>
<gene>
    <name evidence="7" type="ORF">DJ52_07015</name>
</gene>
<keyword evidence="1" id="KW-0004">4Fe-4S</keyword>
<dbReference type="InterPro" id="IPR051460">
    <property type="entry name" value="HdrC_iron-sulfur_subunit"/>
</dbReference>
<keyword evidence="3" id="KW-0560">Oxidoreductase</keyword>
<dbReference type="Proteomes" id="UP000238924">
    <property type="component" value="Unassembled WGS sequence"/>
</dbReference>
<keyword evidence="8" id="KW-1185">Reference proteome</keyword>
<protein>
    <submittedName>
        <fullName evidence="7">[Fe-S]-binding protein</fullName>
    </submittedName>
</protein>
<dbReference type="PANTHER" id="PTHR43255">
    <property type="entry name" value="IRON-SULFUR-BINDING OXIDOREDUCTASE FADF-RELATED-RELATED"/>
    <property type="match status" value="1"/>
</dbReference>
<name>A0ABX5B6Z2_9SPIR</name>
<evidence type="ECO:0000313" key="8">
    <source>
        <dbReference type="Proteomes" id="UP000238924"/>
    </source>
</evidence>
<evidence type="ECO:0000259" key="6">
    <source>
        <dbReference type="Pfam" id="PF02754"/>
    </source>
</evidence>
<dbReference type="EMBL" id="JJMJ01000105">
    <property type="protein sequence ID" value="PPS22072.1"/>
    <property type="molecule type" value="Genomic_DNA"/>
</dbReference>
<sequence length="330" mass="38175">MHMPDNVKDCIHCNKCVKKCSFLTKYNIDLEAFSRREDLAYNCFLCNDCNIVCPKDIDGNKISMCMRINKINSDIKNKKEIEKKYKFLMLEKTDYIFKNYKNVISESVIFSGCNFSSFYPDALRYILKKFKEEYNIGSVFDCCGKPIAELGIDEEIIIKKLEDRMISYGIKEIVTLCPNCYYFLSPRINSIRIISIYEKLNELGLKFHLNIDEEINLFIPCPDKKTKHIKNSILNIIDGDIVIKEINDINCCGLGGCAIVNEKEIASGFIEKLKSRRLNNLYVYCATCAGNFNRNKINNVRHLLLSILGIDNLGIKNKSSIFNRAMFKFY</sequence>
<dbReference type="InterPro" id="IPR017900">
    <property type="entry name" value="4Fe4S_Fe_S_CS"/>
</dbReference>
<accession>A0ABX5B6Z2</accession>
<dbReference type="PANTHER" id="PTHR43255:SF1">
    <property type="entry name" value="IRON-SULFUR-BINDING OXIDOREDUCTASE FADF-RELATED"/>
    <property type="match status" value="1"/>
</dbReference>
<dbReference type="InterPro" id="IPR004017">
    <property type="entry name" value="Cys_rich_dom"/>
</dbReference>
<evidence type="ECO:0000256" key="4">
    <source>
        <dbReference type="ARBA" id="ARBA00023004"/>
    </source>
</evidence>
<dbReference type="Pfam" id="PF02754">
    <property type="entry name" value="CCG"/>
    <property type="match status" value="2"/>
</dbReference>
<evidence type="ECO:0000256" key="5">
    <source>
        <dbReference type="ARBA" id="ARBA00023014"/>
    </source>
</evidence>
<proteinExistence type="predicted"/>
<feature type="domain" description="Cysteine-rich" evidence="6">
    <location>
        <begin position="217"/>
        <end position="292"/>
    </location>
</feature>
<comment type="caution">
    <text evidence="7">The sequence shown here is derived from an EMBL/GenBank/DDBJ whole genome shotgun (WGS) entry which is preliminary data.</text>
</comment>
<keyword evidence="5" id="KW-0411">Iron-sulfur</keyword>
<reference evidence="7 8" key="1">
    <citation type="submission" date="2014-04" db="EMBL/GenBank/DDBJ databases">
        <title>Whole genome sequence of 'Brachyspira hampsonii' D13-03603F2.</title>
        <authorList>
            <person name="Patterson A.H."/>
            <person name="Chaban B."/>
            <person name="Fernando C."/>
            <person name="Harding J.C."/>
            <person name="Hill J.E."/>
        </authorList>
    </citation>
    <scope>NUCLEOTIDE SEQUENCE [LARGE SCALE GENOMIC DNA]</scope>
    <source>
        <strain evidence="7 8">D13-03603F2</strain>
    </source>
</reference>
<dbReference type="PROSITE" id="PS00198">
    <property type="entry name" value="4FE4S_FER_1"/>
    <property type="match status" value="1"/>
</dbReference>
<dbReference type="SUPFAM" id="SSF54862">
    <property type="entry name" value="4Fe-4S ferredoxins"/>
    <property type="match status" value="1"/>
</dbReference>
<keyword evidence="4" id="KW-0408">Iron</keyword>
<evidence type="ECO:0000256" key="1">
    <source>
        <dbReference type="ARBA" id="ARBA00022485"/>
    </source>
</evidence>
<organism evidence="7 8">
    <name type="scientific">Brachyspira murdochii</name>
    <dbReference type="NCBI Taxonomy" id="84378"/>
    <lineage>
        <taxon>Bacteria</taxon>
        <taxon>Pseudomonadati</taxon>
        <taxon>Spirochaetota</taxon>
        <taxon>Spirochaetia</taxon>
        <taxon>Brachyspirales</taxon>
        <taxon>Brachyspiraceae</taxon>
        <taxon>Brachyspira</taxon>
    </lineage>
</organism>
<evidence type="ECO:0000256" key="2">
    <source>
        <dbReference type="ARBA" id="ARBA00022723"/>
    </source>
</evidence>
<evidence type="ECO:0000313" key="7">
    <source>
        <dbReference type="EMBL" id="PPS22072.1"/>
    </source>
</evidence>
<feature type="domain" description="Cysteine-rich" evidence="6">
    <location>
        <begin position="109"/>
        <end position="184"/>
    </location>
</feature>